<feature type="non-terminal residue" evidence="1">
    <location>
        <position position="103"/>
    </location>
</feature>
<proteinExistence type="predicted"/>
<protein>
    <submittedName>
        <fullName evidence="1">5227_t:CDS:1</fullName>
    </submittedName>
</protein>
<feature type="non-terminal residue" evidence="1">
    <location>
        <position position="1"/>
    </location>
</feature>
<evidence type="ECO:0000313" key="1">
    <source>
        <dbReference type="EMBL" id="CAG8715140.1"/>
    </source>
</evidence>
<keyword evidence="2" id="KW-1185">Reference proteome</keyword>
<organism evidence="1 2">
    <name type="scientific">Racocetra persica</name>
    <dbReference type="NCBI Taxonomy" id="160502"/>
    <lineage>
        <taxon>Eukaryota</taxon>
        <taxon>Fungi</taxon>
        <taxon>Fungi incertae sedis</taxon>
        <taxon>Mucoromycota</taxon>
        <taxon>Glomeromycotina</taxon>
        <taxon>Glomeromycetes</taxon>
        <taxon>Diversisporales</taxon>
        <taxon>Gigasporaceae</taxon>
        <taxon>Racocetra</taxon>
    </lineage>
</organism>
<comment type="caution">
    <text evidence="1">The sequence shown here is derived from an EMBL/GenBank/DDBJ whole genome shotgun (WGS) entry which is preliminary data.</text>
</comment>
<dbReference type="Proteomes" id="UP000789920">
    <property type="component" value="Unassembled WGS sequence"/>
</dbReference>
<evidence type="ECO:0000313" key="2">
    <source>
        <dbReference type="Proteomes" id="UP000789920"/>
    </source>
</evidence>
<reference evidence="1" key="1">
    <citation type="submission" date="2021-06" db="EMBL/GenBank/DDBJ databases">
        <authorList>
            <person name="Kallberg Y."/>
            <person name="Tangrot J."/>
            <person name="Rosling A."/>
        </authorList>
    </citation>
    <scope>NUCLEOTIDE SEQUENCE</scope>
    <source>
        <strain evidence="1">MA461A</strain>
    </source>
</reference>
<dbReference type="EMBL" id="CAJVQC010021801">
    <property type="protein sequence ID" value="CAG8715140.1"/>
    <property type="molecule type" value="Genomic_DNA"/>
</dbReference>
<accession>A0ACA9PLX0</accession>
<name>A0ACA9PLX0_9GLOM</name>
<gene>
    <name evidence="1" type="ORF">RPERSI_LOCUS10832</name>
</gene>
<sequence length="103" mass="11844">VFSTPSRYKRDPITEIIDLYIALEVVPEVSNFDAEVALKNLIDRYLETLETCISKLKKLEELKLESPLKWYTKDAEDGITKRQYDPGGCYKDKTLLGKLAKSE</sequence>